<dbReference type="GO" id="GO:0022625">
    <property type="term" value="C:cytosolic large ribosomal subunit"/>
    <property type="evidence" value="ECO:0007669"/>
    <property type="project" value="TreeGrafter"/>
</dbReference>
<organism evidence="8 9">
    <name type="scientific">Perkinsus olseni</name>
    <name type="common">Perkinsus atlanticus</name>
    <dbReference type="NCBI Taxonomy" id="32597"/>
    <lineage>
        <taxon>Eukaryota</taxon>
        <taxon>Sar</taxon>
        <taxon>Alveolata</taxon>
        <taxon>Perkinsozoa</taxon>
        <taxon>Perkinsea</taxon>
        <taxon>Perkinsida</taxon>
        <taxon>Perkinsidae</taxon>
        <taxon>Perkinsus</taxon>
    </lineage>
</organism>
<dbReference type="Gene3D" id="1.10.1620.10">
    <property type="entry name" value="Ribosomal protein L39e"/>
    <property type="match status" value="1"/>
</dbReference>
<keyword evidence="2 8" id="KW-0689">Ribosomal protein</keyword>
<dbReference type="InterPro" id="IPR023626">
    <property type="entry name" value="Ribosomal_eL39_dom_sf"/>
</dbReference>
<dbReference type="SMART" id="SM00360">
    <property type="entry name" value="RRM"/>
    <property type="match status" value="1"/>
</dbReference>
<dbReference type="PANTHER" id="PTHR19970">
    <property type="entry name" value="RIBOSOMAL PROTEIN L39E"/>
    <property type="match status" value="1"/>
</dbReference>
<dbReference type="GO" id="GO:0003735">
    <property type="term" value="F:structural constituent of ribosome"/>
    <property type="evidence" value="ECO:0007669"/>
    <property type="project" value="InterPro"/>
</dbReference>
<feature type="chain" id="PRO_5029734886" evidence="6">
    <location>
        <begin position="23"/>
        <end position="1043"/>
    </location>
</feature>
<feature type="compositionally biased region" description="Polar residues" evidence="5">
    <location>
        <begin position="513"/>
        <end position="522"/>
    </location>
</feature>
<dbReference type="InterPro" id="IPR035979">
    <property type="entry name" value="RBD_domain_sf"/>
</dbReference>
<feature type="region of interest" description="Disordered" evidence="5">
    <location>
        <begin position="504"/>
        <end position="546"/>
    </location>
</feature>
<dbReference type="AlphaFoldDB" id="A0A7J6MHT4"/>
<reference evidence="8 9" key="1">
    <citation type="submission" date="2020-04" db="EMBL/GenBank/DDBJ databases">
        <title>Perkinsus olseni comparative genomics.</title>
        <authorList>
            <person name="Bogema D.R."/>
        </authorList>
    </citation>
    <scope>NUCLEOTIDE SEQUENCE [LARGE SCALE GENOMIC DNA]</scope>
    <source>
        <strain evidence="8">ATCC PRA-179</strain>
    </source>
</reference>
<evidence type="ECO:0000256" key="2">
    <source>
        <dbReference type="ARBA" id="ARBA00022980"/>
    </source>
</evidence>
<sequence length="1043" mass="112451">MQFFKVLAVSAAYLVALSGAQADNNGTVVTAASDLSSPTTSSDNGTTSSSSPDVTTSPSQSSPTGPTSLPSNSTTGNSNNGTQTGTTPIPAGEVPACPTGWCLDYQFNPGNNTCITPDPVKLMDCWEDYCSQAEPGGYCLVWEPDSGRVCHGGLKKCYCSDYQRQTMKHYYPDQMPDGWSAAKQCVYQGATGTTAPPAPPPVAPASNGVRAAISVAGGAAVGALVIDVSGGPGNATSVVPTTAANTTTGSIKSFKTKRTLGKKIKQNRPLPQWFRMRTNNTIRLTTVCCMSMPPRYGTDSNPSRESRATLAAEVRALREELRQVKRGAPPPPPLRPLRESAEHPLSSTPWWRRSRERHDCSGERDDSYSPERVSEGPTKARAEEPATPVLVATPKSLKGAAPSEKAVPAASPVTRPGSLPSTTLPKLMPSEWGEMRSTRPVWMAAPPPAADATRYQSPDRSRGTAVLEGRLMELDEGAAAGGLIITVLICLFAPFRGPSATAGERITPGGVGDTSSNLSCSGSIGRRLPSGASSSATLSRQERLSDPKAPVCLSTAEVGVPARPIPTSDTGLEKMPRKFSSVPLPPERRDSEYCHGSANPRTHCRIAKCNGGRSYYAYFEPKDSGQFECVLGPLRPSFDDASRDASRMVAAAAASERELVGLVMKLMMQEGAIVHRKAPPKSRPGMMLESPYIRVDVPGRSGGEETVTVALRGIRFNTVECDVPVAREVEVRLNHTKMGRVIDCIVELFAKCADENIQRPDDHTVYRFVRDTLGCRLPLPEGDVMRLIAAMADSFPNAGVAAETPEWLHAFKEKSKKVDAHVAEVVRSCESERRKREKRKLEGTAEAAGKRPRKHTPADRTVFVSNIDRGTGLGELRDAVNGWMGEKGVDRCAIPVEHQTGAVRGHAFLYFKSSEAADRFVDRSSREEFVVKGRVLRTAKVLEENLEGEELQAWLADQKKQMFRLPSEVEAAIRSKVAEDDGCNISLVKHKVETELGHPVDLAKYGFKSWSKAVRSVPGVSIEVVHNEEKEGKLSGYVARLDT</sequence>
<accession>A0A7J6MHT4</accession>
<evidence type="ECO:0000313" key="8">
    <source>
        <dbReference type="EMBL" id="KAF4671172.1"/>
    </source>
</evidence>
<dbReference type="InterPro" id="IPR000077">
    <property type="entry name" value="Ribosomal_eL39"/>
</dbReference>
<feature type="compositionally biased region" description="Basic and acidic residues" evidence="5">
    <location>
        <begin position="834"/>
        <end position="843"/>
    </location>
</feature>
<feature type="region of interest" description="Disordered" evidence="5">
    <location>
        <begin position="563"/>
        <end position="594"/>
    </location>
</feature>
<protein>
    <submittedName>
        <fullName evidence="8">60S ribosomal protein L39</fullName>
    </submittedName>
</protein>
<dbReference type="PROSITE" id="PS50102">
    <property type="entry name" value="RRM"/>
    <property type="match status" value="1"/>
</dbReference>
<feature type="compositionally biased region" description="Basic and acidic residues" evidence="5">
    <location>
        <begin position="356"/>
        <end position="384"/>
    </location>
</feature>
<evidence type="ECO:0000256" key="5">
    <source>
        <dbReference type="SAM" id="MobiDB-lite"/>
    </source>
</evidence>
<dbReference type="Pfam" id="PF00832">
    <property type="entry name" value="Ribosomal_L39"/>
    <property type="match status" value="1"/>
</dbReference>
<keyword evidence="6" id="KW-0732">Signal</keyword>
<feature type="domain" description="RRM" evidence="7">
    <location>
        <begin position="860"/>
        <end position="943"/>
    </location>
</feature>
<dbReference type="PANTHER" id="PTHR19970:SF0">
    <property type="entry name" value="LARGE RIBOSOMAL SUBUNIT PROTEIN EL39"/>
    <property type="match status" value="1"/>
</dbReference>
<evidence type="ECO:0000313" key="9">
    <source>
        <dbReference type="Proteomes" id="UP000570595"/>
    </source>
</evidence>
<feature type="region of interest" description="Disordered" evidence="5">
    <location>
        <begin position="33"/>
        <end position="90"/>
    </location>
</feature>
<dbReference type="InterPro" id="IPR012677">
    <property type="entry name" value="Nucleotide-bd_a/b_plait_sf"/>
</dbReference>
<name>A0A7J6MHT4_PEROL</name>
<evidence type="ECO:0000256" key="4">
    <source>
        <dbReference type="PROSITE-ProRule" id="PRU00176"/>
    </source>
</evidence>
<dbReference type="Gene3D" id="3.30.70.330">
    <property type="match status" value="1"/>
</dbReference>
<keyword evidence="3" id="KW-0687">Ribonucleoprotein</keyword>
<proteinExistence type="inferred from homology"/>
<dbReference type="SUPFAM" id="SSF54928">
    <property type="entry name" value="RNA-binding domain, RBD"/>
    <property type="match status" value="1"/>
</dbReference>
<dbReference type="GO" id="GO:0003723">
    <property type="term" value="F:RNA binding"/>
    <property type="evidence" value="ECO:0007669"/>
    <property type="project" value="UniProtKB-UniRule"/>
</dbReference>
<dbReference type="Proteomes" id="UP000570595">
    <property type="component" value="Unassembled WGS sequence"/>
</dbReference>
<comment type="similarity">
    <text evidence="1">Belongs to the eukaryotic ribosomal protein eL39 family.</text>
</comment>
<dbReference type="OrthoDB" id="439808at2759"/>
<gene>
    <name evidence="8" type="primary">RPL39</name>
    <name evidence="8" type="ORF">FOZ61_005395</name>
</gene>
<evidence type="ECO:0000256" key="1">
    <source>
        <dbReference type="ARBA" id="ARBA00009339"/>
    </source>
</evidence>
<feature type="compositionally biased region" description="Low complexity" evidence="5">
    <location>
        <begin position="36"/>
        <end position="88"/>
    </location>
</feature>
<evidence type="ECO:0000256" key="3">
    <source>
        <dbReference type="ARBA" id="ARBA00023274"/>
    </source>
</evidence>
<feature type="region of interest" description="Disordered" evidence="5">
    <location>
        <begin position="320"/>
        <end position="428"/>
    </location>
</feature>
<feature type="region of interest" description="Disordered" evidence="5">
    <location>
        <begin position="834"/>
        <end position="857"/>
    </location>
</feature>
<dbReference type="EMBL" id="JABAHT010000003">
    <property type="protein sequence ID" value="KAF4671172.1"/>
    <property type="molecule type" value="Genomic_DNA"/>
</dbReference>
<dbReference type="GO" id="GO:0006412">
    <property type="term" value="P:translation"/>
    <property type="evidence" value="ECO:0007669"/>
    <property type="project" value="InterPro"/>
</dbReference>
<feature type="signal peptide" evidence="6">
    <location>
        <begin position="1"/>
        <end position="22"/>
    </location>
</feature>
<evidence type="ECO:0000256" key="6">
    <source>
        <dbReference type="SAM" id="SignalP"/>
    </source>
</evidence>
<keyword evidence="4" id="KW-0694">RNA-binding</keyword>
<comment type="caution">
    <text evidence="8">The sequence shown here is derived from an EMBL/GenBank/DDBJ whole genome shotgun (WGS) entry which is preliminary data.</text>
</comment>
<evidence type="ECO:0000259" key="7">
    <source>
        <dbReference type="PROSITE" id="PS50102"/>
    </source>
</evidence>
<dbReference type="InterPro" id="IPR000504">
    <property type="entry name" value="RRM_dom"/>
</dbReference>
<dbReference type="SUPFAM" id="SSF48662">
    <property type="entry name" value="Ribosomal protein L39e"/>
    <property type="match status" value="1"/>
</dbReference>